<dbReference type="InterPro" id="IPR000847">
    <property type="entry name" value="LysR_HTH_N"/>
</dbReference>
<dbReference type="EMBL" id="FQXG01000010">
    <property type="protein sequence ID" value="SHI20840.1"/>
    <property type="molecule type" value="Genomic_DNA"/>
</dbReference>
<keyword evidence="4" id="KW-0804">Transcription</keyword>
<dbReference type="InterPro" id="IPR037404">
    <property type="entry name" value="IlvY_PBP2"/>
</dbReference>
<gene>
    <name evidence="6" type="ORF">SAMN02745129_0044</name>
</gene>
<evidence type="ECO:0000256" key="3">
    <source>
        <dbReference type="ARBA" id="ARBA00023125"/>
    </source>
</evidence>
<dbReference type="GO" id="GO:0003700">
    <property type="term" value="F:DNA-binding transcription factor activity"/>
    <property type="evidence" value="ECO:0007669"/>
    <property type="project" value="InterPro"/>
</dbReference>
<dbReference type="CDD" id="cd08430">
    <property type="entry name" value="PBP2_IlvY"/>
    <property type="match status" value="1"/>
</dbReference>
<dbReference type="NCBIfam" id="NF008722">
    <property type="entry name" value="PRK11716.1"/>
    <property type="match status" value="1"/>
</dbReference>
<dbReference type="FunFam" id="1.10.10.10:FF:000001">
    <property type="entry name" value="LysR family transcriptional regulator"/>
    <property type="match status" value="1"/>
</dbReference>
<keyword evidence="3" id="KW-0238">DNA-binding</keyword>
<dbReference type="STRING" id="299255.SAMN02745129_0044"/>
<dbReference type="InterPro" id="IPR036388">
    <property type="entry name" value="WH-like_DNA-bd_sf"/>
</dbReference>
<dbReference type="Proteomes" id="UP000184268">
    <property type="component" value="Unassembled WGS sequence"/>
</dbReference>
<dbReference type="Gene3D" id="3.40.190.10">
    <property type="entry name" value="Periplasmic binding protein-like II"/>
    <property type="match status" value="2"/>
</dbReference>
<evidence type="ECO:0000256" key="1">
    <source>
        <dbReference type="ARBA" id="ARBA00009437"/>
    </source>
</evidence>
<evidence type="ECO:0000259" key="5">
    <source>
        <dbReference type="PROSITE" id="PS50931"/>
    </source>
</evidence>
<sequence>MDIRTLTLFQHLATSLHFGQTAQANHVSPSGLSRAIQRLEQELGTPLLLRDNRHVSLTPAGEQLLHYANDQLTQWHQLKRSLTQQAQQLSGTVRIYCSVTAAYSHLPQLLDPFRQRHPEVEIQLTTGDAASALARLQAQEADVAIAASDGQFAKPFAFQILDWVPVAVIGPKLPCQVQRQLAQSEVDWGAIPLILPEHGQTRRRLETWYRHKQVGKPKIYATVGGHEALLSMVALGCGVGIAPQVVIDNSPVKSRLLTLSEEGEVPTFNLGVGCLAQRREEPLIKAFMAVTAAP</sequence>
<proteinExistence type="inferred from homology"/>
<dbReference type="SUPFAM" id="SSF46785">
    <property type="entry name" value="Winged helix' DNA-binding domain"/>
    <property type="match status" value="1"/>
</dbReference>
<protein>
    <submittedName>
        <fullName evidence="6">LysR family transcriptional regulator, positive regulator for ilvC</fullName>
    </submittedName>
</protein>
<dbReference type="SUPFAM" id="SSF53850">
    <property type="entry name" value="Periplasmic binding protein-like II"/>
    <property type="match status" value="1"/>
</dbReference>
<dbReference type="RefSeq" id="WP_067661479.1">
    <property type="nucleotide sequence ID" value="NZ_FQXG01000010.1"/>
</dbReference>
<dbReference type="Gene3D" id="1.10.10.10">
    <property type="entry name" value="Winged helix-like DNA-binding domain superfamily/Winged helix DNA-binding domain"/>
    <property type="match status" value="1"/>
</dbReference>
<dbReference type="PROSITE" id="PS50931">
    <property type="entry name" value="HTH_LYSR"/>
    <property type="match status" value="1"/>
</dbReference>
<dbReference type="OrthoDB" id="9803735at2"/>
<dbReference type="Pfam" id="PF00126">
    <property type="entry name" value="HTH_1"/>
    <property type="match status" value="1"/>
</dbReference>
<accession>A0A1M5Z9E3</accession>
<dbReference type="PANTHER" id="PTHR30126">
    <property type="entry name" value="HTH-TYPE TRANSCRIPTIONAL REGULATOR"/>
    <property type="match status" value="1"/>
</dbReference>
<keyword evidence="2" id="KW-0805">Transcription regulation</keyword>
<organism evidence="6 7">
    <name type="scientific">Ferrimonas marina</name>
    <dbReference type="NCBI Taxonomy" id="299255"/>
    <lineage>
        <taxon>Bacteria</taxon>
        <taxon>Pseudomonadati</taxon>
        <taxon>Pseudomonadota</taxon>
        <taxon>Gammaproteobacteria</taxon>
        <taxon>Alteromonadales</taxon>
        <taxon>Ferrimonadaceae</taxon>
        <taxon>Ferrimonas</taxon>
    </lineage>
</organism>
<evidence type="ECO:0000313" key="6">
    <source>
        <dbReference type="EMBL" id="SHI20840.1"/>
    </source>
</evidence>
<feature type="domain" description="HTH lysR-type" evidence="5">
    <location>
        <begin position="1"/>
        <end position="58"/>
    </location>
</feature>
<comment type="similarity">
    <text evidence="1">Belongs to the LysR transcriptional regulatory family.</text>
</comment>
<dbReference type="GO" id="GO:0000976">
    <property type="term" value="F:transcription cis-regulatory region binding"/>
    <property type="evidence" value="ECO:0007669"/>
    <property type="project" value="TreeGrafter"/>
</dbReference>
<dbReference type="AlphaFoldDB" id="A0A1M5Z9E3"/>
<name>A0A1M5Z9E3_9GAMM</name>
<reference evidence="6 7" key="1">
    <citation type="submission" date="2016-11" db="EMBL/GenBank/DDBJ databases">
        <authorList>
            <person name="Jaros S."/>
            <person name="Januszkiewicz K."/>
            <person name="Wedrychowicz H."/>
        </authorList>
    </citation>
    <scope>NUCLEOTIDE SEQUENCE [LARGE SCALE GENOMIC DNA]</scope>
    <source>
        <strain evidence="6 7">DSM 16917</strain>
    </source>
</reference>
<evidence type="ECO:0000313" key="7">
    <source>
        <dbReference type="Proteomes" id="UP000184268"/>
    </source>
</evidence>
<dbReference type="Pfam" id="PF03466">
    <property type="entry name" value="LysR_substrate"/>
    <property type="match status" value="1"/>
</dbReference>
<keyword evidence="7" id="KW-1185">Reference proteome</keyword>
<evidence type="ECO:0000256" key="4">
    <source>
        <dbReference type="ARBA" id="ARBA00023163"/>
    </source>
</evidence>
<dbReference type="PANTHER" id="PTHR30126:SF81">
    <property type="entry name" value="HTH-TYPE TRANSCRIPTIONAL REGULATOR ILVY"/>
    <property type="match status" value="1"/>
</dbReference>
<dbReference type="InterPro" id="IPR005119">
    <property type="entry name" value="LysR_subst-bd"/>
</dbReference>
<evidence type="ECO:0000256" key="2">
    <source>
        <dbReference type="ARBA" id="ARBA00023015"/>
    </source>
</evidence>
<dbReference type="InterPro" id="IPR036390">
    <property type="entry name" value="WH_DNA-bd_sf"/>
</dbReference>